<dbReference type="GO" id="GO:0003774">
    <property type="term" value="F:cytoskeletal motor activity"/>
    <property type="evidence" value="ECO:0007669"/>
    <property type="project" value="InterPro"/>
</dbReference>
<keyword evidence="6" id="KW-0966">Cell projection</keyword>
<evidence type="ECO:0000256" key="3">
    <source>
        <dbReference type="ARBA" id="ARBA00023143"/>
    </source>
</evidence>
<dbReference type="OrthoDB" id="9812413at2"/>
<evidence type="ECO:0000256" key="2">
    <source>
        <dbReference type="ARBA" id="ARBA00009272"/>
    </source>
</evidence>
<keyword evidence="7" id="KW-1185">Reference proteome</keyword>
<comment type="similarity">
    <text evidence="2 4">Belongs to the FliE family.</text>
</comment>
<comment type="subcellular location">
    <subcellularLocation>
        <location evidence="1 4">Bacterial flagellum basal body</location>
    </subcellularLocation>
</comment>
<evidence type="ECO:0000256" key="5">
    <source>
        <dbReference type="NCBIfam" id="TIGR00205"/>
    </source>
</evidence>
<evidence type="ECO:0000256" key="4">
    <source>
        <dbReference type="HAMAP-Rule" id="MF_00724"/>
    </source>
</evidence>
<keyword evidence="6" id="KW-0282">Flagellum</keyword>
<dbReference type="PANTHER" id="PTHR34653:SF1">
    <property type="entry name" value="FLAGELLAR HOOK-BASAL BODY COMPLEX PROTEIN FLIE"/>
    <property type="match status" value="1"/>
</dbReference>
<dbReference type="GO" id="GO:0005198">
    <property type="term" value="F:structural molecule activity"/>
    <property type="evidence" value="ECO:0007669"/>
    <property type="project" value="UniProtKB-UniRule"/>
</dbReference>
<keyword evidence="3 4" id="KW-0975">Bacterial flagellum</keyword>
<dbReference type="HAMAP" id="MF_00724">
    <property type="entry name" value="FliE"/>
    <property type="match status" value="1"/>
</dbReference>
<dbReference type="RefSeq" id="WP_094883921.1">
    <property type="nucleotide sequence ID" value="NZ_NPMS01000001.1"/>
</dbReference>
<dbReference type="AlphaFoldDB" id="A0A265NFU7"/>
<evidence type="ECO:0000313" key="6">
    <source>
        <dbReference type="EMBL" id="OZU90324.1"/>
    </source>
</evidence>
<dbReference type="GO" id="GO:0009425">
    <property type="term" value="C:bacterial-type flagellum basal body"/>
    <property type="evidence" value="ECO:0007669"/>
    <property type="project" value="UniProtKB-SubCell"/>
</dbReference>
<keyword evidence="6" id="KW-0969">Cilium</keyword>
<name>A0A265NFU7_9BACI</name>
<dbReference type="GO" id="GO:0071973">
    <property type="term" value="P:bacterial-type flagellum-dependent cell motility"/>
    <property type="evidence" value="ECO:0007669"/>
    <property type="project" value="InterPro"/>
</dbReference>
<sequence>MNVRLNSIPQTTIPVSDVSKPEVSAGEAQADFADTLKSAIDSVNNAQVASDNKTEALAAGKIDDLHDVMITAQKASITLETTVQIQRKAIDAYNEIMRMQV</sequence>
<proteinExistence type="inferred from homology"/>
<dbReference type="InterPro" id="IPR001624">
    <property type="entry name" value="FliE"/>
</dbReference>
<reference evidence="6 7" key="1">
    <citation type="submission" date="2017-08" db="EMBL/GenBank/DDBJ databases">
        <title>Virgibacillus indicus sp. nov. and Virgibacillus profoundi sp. nov, two moderately halophilic bacteria isolated from marine sediment by using the Microfluidic Streak Plate.</title>
        <authorList>
            <person name="Xu B."/>
            <person name="Hu B."/>
            <person name="Wang J."/>
            <person name="Zhu Y."/>
            <person name="Huang L."/>
            <person name="Du W."/>
            <person name="Huang Y."/>
        </authorList>
    </citation>
    <scope>NUCLEOTIDE SEQUENCE [LARGE SCALE GENOMIC DNA]</scope>
    <source>
        <strain evidence="6 7">IO3-P2-C2</strain>
    </source>
</reference>
<dbReference type="Proteomes" id="UP000216498">
    <property type="component" value="Unassembled WGS sequence"/>
</dbReference>
<protein>
    <recommendedName>
        <fullName evidence="4 5">Flagellar hook-basal body complex protein FliE</fullName>
    </recommendedName>
</protein>
<dbReference type="NCBIfam" id="TIGR00205">
    <property type="entry name" value="fliE"/>
    <property type="match status" value="1"/>
</dbReference>
<organism evidence="6 7">
    <name type="scientific">Virgibacillus indicus</name>
    <dbReference type="NCBI Taxonomy" id="2024554"/>
    <lineage>
        <taxon>Bacteria</taxon>
        <taxon>Bacillati</taxon>
        <taxon>Bacillota</taxon>
        <taxon>Bacilli</taxon>
        <taxon>Bacillales</taxon>
        <taxon>Bacillaceae</taxon>
        <taxon>Virgibacillus</taxon>
    </lineage>
</organism>
<comment type="caution">
    <text evidence="6">The sequence shown here is derived from an EMBL/GenBank/DDBJ whole genome shotgun (WGS) entry which is preliminary data.</text>
</comment>
<dbReference type="Pfam" id="PF02049">
    <property type="entry name" value="FliE"/>
    <property type="match status" value="1"/>
</dbReference>
<gene>
    <name evidence="4" type="primary">fliE</name>
    <name evidence="6" type="ORF">CIL03_04035</name>
</gene>
<accession>A0A265NFU7</accession>
<evidence type="ECO:0000313" key="7">
    <source>
        <dbReference type="Proteomes" id="UP000216498"/>
    </source>
</evidence>
<dbReference type="PRINTS" id="PR01006">
    <property type="entry name" value="FLGHOOKFLIE"/>
</dbReference>
<dbReference type="EMBL" id="NPMS01000001">
    <property type="protein sequence ID" value="OZU90324.1"/>
    <property type="molecule type" value="Genomic_DNA"/>
</dbReference>
<evidence type="ECO:0000256" key="1">
    <source>
        <dbReference type="ARBA" id="ARBA00004117"/>
    </source>
</evidence>
<dbReference type="PANTHER" id="PTHR34653">
    <property type="match status" value="1"/>
</dbReference>